<dbReference type="Proteomes" id="UP000032866">
    <property type="component" value="Chromosome 2"/>
</dbReference>
<gene>
    <name evidence="1" type="ORF">GEM_3955</name>
</gene>
<dbReference type="GO" id="GO:0004316">
    <property type="term" value="F:3-oxoacyl-[acyl-carrier-protein] reductase (NADPH) activity"/>
    <property type="evidence" value="ECO:0007669"/>
    <property type="project" value="UniProtKB-EC"/>
</dbReference>
<dbReference type="AlphaFoldDB" id="A0A9W3K558"/>
<sequence>MTPERLTFPLEQHDPEEMIVKMVDVIESDGGAFRNLLPQSSEAFVRAEQARAWDRQQ</sequence>
<organism evidence="1 2">
    <name type="scientific">Burkholderia cepacia GG4</name>
    <dbReference type="NCBI Taxonomy" id="1009846"/>
    <lineage>
        <taxon>Bacteria</taxon>
        <taxon>Pseudomonadati</taxon>
        <taxon>Pseudomonadota</taxon>
        <taxon>Betaproteobacteria</taxon>
        <taxon>Burkholderiales</taxon>
        <taxon>Burkholderiaceae</taxon>
        <taxon>Burkholderia</taxon>
        <taxon>Burkholderia cepacia complex</taxon>
    </lineage>
</organism>
<name>A0A9W3K558_BURCE</name>
<reference evidence="1 2" key="1">
    <citation type="journal article" date="2012" name="J. Bacteriol.">
        <title>Complete Genome Sequence of Burkholderia sp. Strain GG4, a Betaproteobacterium That Reduces 3-Oxo-N-Acylhomoserine Lactones and Produces Different N-Acylhomoserine Lactones.</title>
        <authorList>
            <person name="Hong K.W."/>
            <person name="Koh C.L."/>
            <person name="Sam C.K."/>
            <person name="Yin W.F."/>
            <person name="Chan K.G."/>
        </authorList>
    </citation>
    <scope>NUCLEOTIDE SEQUENCE [LARGE SCALE GENOMIC DNA]</scope>
    <source>
        <strain evidence="1 2">GG4</strain>
    </source>
</reference>
<accession>A0A9W3K558</accession>
<evidence type="ECO:0000313" key="2">
    <source>
        <dbReference type="Proteomes" id="UP000032866"/>
    </source>
</evidence>
<dbReference type="EMBL" id="CP003775">
    <property type="protein sequence ID" value="AFQ50345.1"/>
    <property type="molecule type" value="Genomic_DNA"/>
</dbReference>
<dbReference type="KEGG" id="bct:GEM_3955"/>
<protein>
    <submittedName>
        <fullName evidence="1">Dehydrogenase</fullName>
        <ecNumber evidence="1">1.1.1.100</ecNumber>
    </submittedName>
</protein>
<keyword evidence="1" id="KW-0560">Oxidoreductase</keyword>
<evidence type="ECO:0000313" key="1">
    <source>
        <dbReference type="EMBL" id="AFQ50345.1"/>
    </source>
</evidence>
<proteinExistence type="predicted"/>
<dbReference type="EC" id="1.1.1.100" evidence="1"/>